<dbReference type="Proteomes" id="UP000294933">
    <property type="component" value="Unassembled WGS sequence"/>
</dbReference>
<evidence type="ECO:0000313" key="2">
    <source>
        <dbReference type="EMBL" id="TDL23533.1"/>
    </source>
</evidence>
<dbReference type="InterPro" id="IPR011993">
    <property type="entry name" value="PH-like_dom_sf"/>
</dbReference>
<evidence type="ECO:0000259" key="1">
    <source>
        <dbReference type="SMART" id="SM00233"/>
    </source>
</evidence>
<dbReference type="InterPro" id="IPR058155">
    <property type="entry name" value="Skg3/CAF120-like_PH"/>
</dbReference>
<name>A0A4Y7Q7B8_9AGAM</name>
<dbReference type="AlphaFoldDB" id="A0A4Y7Q7B8"/>
<dbReference type="OrthoDB" id="5563754at2759"/>
<dbReference type="Pfam" id="PF25381">
    <property type="entry name" value="PH_26"/>
    <property type="match status" value="1"/>
</dbReference>
<dbReference type="InterPro" id="IPR001849">
    <property type="entry name" value="PH_domain"/>
</dbReference>
<evidence type="ECO:0000313" key="3">
    <source>
        <dbReference type="Proteomes" id="UP000294933"/>
    </source>
</evidence>
<reference evidence="2 3" key="1">
    <citation type="submission" date="2018-06" db="EMBL/GenBank/DDBJ databases">
        <title>A transcriptomic atlas of mushroom development highlights an independent origin of complex multicellularity.</title>
        <authorList>
            <consortium name="DOE Joint Genome Institute"/>
            <person name="Krizsan K."/>
            <person name="Almasi E."/>
            <person name="Merenyi Z."/>
            <person name="Sahu N."/>
            <person name="Viragh M."/>
            <person name="Koszo T."/>
            <person name="Mondo S."/>
            <person name="Kiss B."/>
            <person name="Balint B."/>
            <person name="Kues U."/>
            <person name="Barry K."/>
            <person name="Hegedus J.C."/>
            <person name="Henrissat B."/>
            <person name="Johnson J."/>
            <person name="Lipzen A."/>
            <person name="Ohm R."/>
            <person name="Nagy I."/>
            <person name="Pangilinan J."/>
            <person name="Yan J."/>
            <person name="Xiong Y."/>
            <person name="Grigoriev I.V."/>
            <person name="Hibbett D.S."/>
            <person name="Nagy L.G."/>
        </authorList>
    </citation>
    <scope>NUCLEOTIDE SEQUENCE [LARGE SCALE GENOMIC DNA]</scope>
    <source>
        <strain evidence="2 3">SZMC22713</strain>
    </source>
</reference>
<dbReference type="SMART" id="SM00233">
    <property type="entry name" value="PH"/>
    <property type="match status" value="2"/>
</dbReference>
<protein>
    <recommendedName>
        <fullName evidence="1">PH domain-containing protein</fullName>
    </recommendedName>
</protein>
<keyword evidence="3" id="KW-1185">Reference proteome</keyword>
<organism evidence="2 3">
    <name type="scientific">Rickenella mellea</name>
    <dbReference type="NCBI Taxonomy" id="50990"/>
    <lineage>
        <taxon>Eukaryota</taxon>
        <taxon>Fungi</taxon>
        <taxon>Dikarya</taxon>
        <taxon>Basidiomycota</taxon>
        <taxon>Agaricomycotina</taxon>
        <taxon>Agaricomycetes</taxon>
        <taxon>Hymenochaetales</taxon>
        <taxon>Rickenellaceae</taxon>
        <taxon>Rickenella</taxon>
    </lineage>
</organism>
<gene>
    <name evidence="2" type="ORF">BD410DRAFT_721168</name>
</gene>
<dbReference type="Gene3D" id="2.30.29.30">
    <property type="entry name" value="Pleckstrin-homology domain (PH domain)/Phosphotyrosine-binding domain (PTB)"/>
    <property type="match status" value="1"/>
</dbReference>
<feature type="domain" description="PH" evidence="1">
    <location>
        <begin position="185"/>
        <end position="321"/>
    </location>
</feature>
<dbReference type="STRING" id="50990.A0A4Y7Q7B8"/>
<proteinExistence type="predicted"/>
<accession>A0A4Y7Q7B8</accession>
<dbReference type="Pfam" id="PF00169">
    <property type="entry name" value="PH"/>
    <property type="match status" value="1"/>
</dbReference>
<dbReference type="SUPFAM" id="SSF50729">
    <property type="entry name" value="PH domain-like"/>
    <property type="match status" value="1"/>
</dbReference>
<dbReference type="EMBL" id="ML170170">
    <property type="protein sequence ID" value="TDL23533.1"/>
    <property type="molecule type" value="Genomic_DNA"/>
</dbReference>
<sequence length="376" mass="41864">MGDPTAIDRRLHPEIRSLVQLDSDLRKKIYFSGPLKRHVARKPDGSPSENKEWTDMWGQLGGVVLSLWDSKEIEAASGRGEEVPPTYINVTDAFVHVLGSVTVPATATTPAKKFAQVITLNTAGSNLLLFSCPSPAEVVSWAAAIRMAAWEKSRLEEIYTGHILRLASFASHSTWMNPPSPLQRGRMEGWVRIRLACHVEWKRVWLVVQSNIVSASKDSSAAGQRKNPMSILFPRTRTAPPLPTKSQLTFYSTSKPKDTKKAILTFTDLTQAFAVYPEKPELITRSSLIKLEGTIGEEDFAGEMKGREGWVLVMVGLGSNPEEQKTGHTLKWLTGIHDAFGMYGRPSRYEWDPRNEESVFFVYPFGPHRDVSGSIG</sequence>
<dbReference type="VEuPathDB" id="FungiDB:BD410DRAFT_721168"/>
<feature type="domain" description="PH" evidence="1">
    <location>
        <begin position="29"/>
        <end position="152"/>
    </location>
</feature>